<proteinExistence type="predicted"/>
<name>A0AC61U8V3_9MICO</name>
<evidence type="ECO:0000313" key="2">
    <source>
        <dbReference type="Proteomes" id="UP001059663"/>
    </source>
</evidence>
<protein>
    <submittedName>
        <fullName evidence="1">Uncharacterized protein</fullName>
    </submittedName>
</protein>
<gene>
    <name evidence="1" type="ORF">LP422_10445</name>
</gene>
<dbReference type="Proteomes" id="UP001059663">
    <property type="component" value="Chromosome"/>
</dbReference>
<organism evidence="1 2">
    <name type="scientific">Janibacter limosus</name>
    <dbReference type="NCBI Taxonomy" id="53458"/>
    <lineage>
        <taxon>Bacteria</taxon>
        <taxon>Bacillati</taxon>
        <taxon>Actinomycetota</taxon>
        <taxon>Actinomycetes</taxon>
        <taxon>Micrococcales</taxon>
        <taxon>Intrasporangiaceae</taxon>
        <taxon>Janibacter</taxon>
    </lineage>
</organism>
<accession>A0AC61U8V3</accession>
<evidence type="ECO:0000313" key="1">
    <source>
        <dbReference type="EMBL" id="UUZ46176.1"/>
    </source>
</evidence>
<sequence length="93" mass="9409">MSLPASVIALPGYYVVYGLLALIPGAIPSESSGAAACSPDGVDCQWSSTGDPAGWFHVTTDVIGILALTCAAVLNVLGLCIVTARARGRESTT</sequence>
<reference evidence="1" key="1">
    <citation type="submission" date="2021-11" db="EMBL/GenBank/DDBJ databases">
        <title>Study of the species diversity of bacterial strains isolated from a unique natural object - Shulgan-Tash cave (Bashkiria).</title>
        <authorList>
            <person name="Sazanova A.L."/>
            <person name="Chirak E.R."/>
            <person name="Safronova V.I."/>
        </authorList>
    </citation>
    <scope>NUCLEOTIDE SEQUENCE</scope>
    <source>
        <strain evidence="1">P1</strain>
    </source>
</reference>
<dbReference type="EMBL" id="CP087977">
    <property type="protein sequence ID" value="UUZ46176.1"/>
    <property type="molecule type" value="Genomic_DNA"/>
</dbReference>